<keyword evidence="5" id="KW-1185">Reference proteome</keyword>
<protein>
    <submittedName>
        <fullName evidence="4">NAD(P)-dependent dehydrogenase (Short-subunit alcohol dehydrogenase family)</fullName>
    </submittedName>
</protein>
<dbReference type="EMBL" id="JACCFK010000002">
    <property type="protein sequence ID" value="NYI92354.1"/>
    <property type="molecule type" value="Genomic_DNA"/>
</dbReference>
<evidence type="ECO:0000256" key="3">
    <source>
        <dbReference type="SAM" id="MobiDB-lite"/>
    </source>
</evidence>
<dbReference type="SUPFAM" id="SSF51735">
    <property type="entry name" value="NAD(P)-binding Rossmann-fold domains"/>
    <property type="match status" value="1"/>
</dbReference>
<reference evidence="4 5" key="1">
    <citation type="submission" date="2020-07" db="EMBL/GenBank/DDBJ databases">
        <title>Sequencing the genomes of 1000 actinobacteria strains.</title>
        <authorList>
            <person name="Klenk H.-P."/>
        </authorList>
    </citation>
    <scope>NUCLEOTIDE SEQUENCE [LARGE SCALE GENOMIC DNA]</scope>
    <source>
        <strain evidence="4 5">DSM 104006</strain>
    </source>
</reference>
<feature type="region of interest" description="Disordered" evidence="3">
    <location>
        <begin position="247"/>
        <end position="267"/>
    </location>
</feature>
<dbReference type="InterPro" id="IPR036291">
    <property type="entry name" value="NAD(P)-bd_dom_sf"/>
</dbReference>
<gene>
    <name evidence="4" type="ORF">HNR02_005729</name>
</gene>
<evidence type="ECO:0000313" key="4">
    <source>
        <dbReference type="EMBL" id="NYI92354.1"/>
    </source>
</evidence>
<dbReference type="Gene3D" id="3.40.50.720">
    <property type="entry name" value="NAD(P)-binding Rossmann-like Domain"/>
    <property type="match status" value="1"/>
</dbReference>
<keyword evidence="2" id="KW-0560">Oxidoreductase</keyword>
<comment type="similarity">
    <text evidence="1">Belongs to the short-chain dehydrogenases/reductases (SDR) family.</text>
</comment>
<dbReference type="AlphaFoldDB" id="A0A853BC74"/>
<dbReference type="PANTHER" id="PTHR24320:SF148">
    <property type="entry name" value="NAD(P)-BINDING ROSSMANN-FOLD SUPERFAMILY PROTEIN"/>
    <property type="match status" value="1"/>
</dbReference>
<accession>A0A853BC74</accession>
<organism evidence="4 5">
    <name type="scientific">Amycolatopsis endophytica</name>
    <dbReference type="NCBI Taxonomy" id="860233"/>
    <lineage>
        <taxon>Bacteria</taxon>
        <taxon>Bacillati</taxon>
        <taxon>Actinomycetota</taxon>
        <taxon>Actinomycetes</taxon>
        <taxon>Pseudonocardiales</taxon>
        <taxon>Pseudonocardiaceae</taxon>
        <taxon>Amycolatopsis</taxon>
    </lineage>
</organism>
<comment type="caution">
    <text evidence="4">The sequence shown here is derived from an EMBL/GenBank/DDBJ whole genome shotgun (WGS) entry which is preliminary data.</text>
</comment>
<dbReference type="GO" id="GO:0016491">
    <property type="term" value="F:oxidoreductase activity"/>
    <property type="evidence" value="ECO:0007669"/>
    <property type="project" value="UniProtKB-KW"/>
</dbReference>
<evidence type="ECO:0000313" key="5">
    <source>
        <dbReference type="Proteomes" id="UP000549616"/>
    </source>
</evidence>
<name>A0A853BC74_9PSEU</name>
<dbReference type="PANTHER" id="PTHR24320">
    <property type="entry name" value="RETINOL DEHYDROGENASE"/>
    <property type="match status" value="1"/>
</dbReference>
<proteinExistence type="inferred from homology"/>
<evidence type="ECO:0000256" key="1">
    <source>
        <dbReference type="ARBA" id="ARBA00006484"/>
    </source>
</evidence>
<dbReference type="Proteomes" id="UP000549616">
    <property type="component" value="Unassembled WGS sequence"/>
</dbReference>
<evidence type="ECO:0000256" key="2">
    <source>
        <dbReference type="ARBA" id="ARBA00023002"/>
    </source>
</evidence>
<sequence>MARRPHDHYVVLARGDAARAAETLGQATGADRVVGVSCDLGSLADVNRAAGMVTAGVDAGRLPPLGGFLGNAGVVFLTTDTRTADGYEATFAINVLAHQLLIRLLMPRFVAPAWVVLTTSDSHFGQFRYTLGATPPPRWAAPAELATPRHGGPQAAGRAYATSKLGTIYLTHALARRLPPGVGAHSYNPALVAGTDFFRAAPQPLRAVMQGFFRLQLALGRGMTAERAGRRLAETILAGMPGPSGGYVDRGRAVPSSPESYDEGREEELWREGARLCG</sequence>